<dbReference type="EC" id="2.7.13.3" evidence="4"/>
<dbReference type="InterPro" id="IPR003594">
    <property type="entry name" value="HATPase_dom"/>
</dbReference>
<reference evidence="21" key="1">
    <citation type="submission" date="2022-01" db="EMBL/GenBank/DDBJ databases">
        <authorList>
            <person name="Wang Y."/>
        </authorList>
    </citation>
    <scope>NUCLEOTIDE SEQUENCE</scope>
    <source>
        <strain evidence="21">WB101</strain>
    </source>
</reference>
<dbReference type="Proteomes" id="UP001165366">
    <property type="component" value="Unassembled WGS sequence"/>
</dbReference>
<evidence type="ECO:0000256" key="1">
    <source>
        <dbReference type="ARBA" id="ARBA00000085"/>
    </source>
</evidence>
<keyword evidence="9" id="KW-0808">Transferase</keyword>
<dbReference type="Pfam" id="PF02518">
    <property type="entry name" value="HATPase_c"/>
    <property type="match status" value="1"/>
</dbReference>
<keyword evidence="19" id="KW-1133">Transmembrane helix</keyword>
<dbReference type="Gene3D" id="1.20.5.1930">
    <property type="match status" value="1"/>
</dbReference>
<dbReference type="PROSITE" id="PS50109">
    <property type="entry name" value="HIS_KIN"/>
    <property type="match status" value="1"/>
</dbReference>
<dbReference type="InterPro" id="IPR036890">
    <property type="entry name" value="HATPase_C_sf"/>
</dbReference>
<sequence>MAKWISSVFLYASLPLLVWGQSMPLIHHYDAETIDSHPQHWSIAQDSSGYLYFGSQGEGTDQFDGVNWRWDRVPGTGAIRSLYSFNSNIHWGGVGDFGHFVSDSLHSFTLHSLKDQIDSTKHSFGDVWQMVEFQNRLYHRTSDAIYILEEDTIRVLESQDRLRGIFTVGNKIWVQRENSGIQRIESNRWEDIPGTEAFIEDRLVSILPYAGNQLLIFRNRGFVKYDGETFTDQPSEVDDYLREHSLYRATFINENEIALAFLNGGILIVGTDGSLKKTIIEDTGLPTNVIYEIYVDREGTLWATSVDGMIKVLVNNPVSVIPEQNGFNGIVSFIESLGDTIYVGSQNGLFFFEPGNEIQKYPGIDQTVYDAINLNGSLFVSYPPGLLRLGDNELVNLYSDGNYSKLEPSAAFEDAFFGSQSHSIDKIVIQGDSAEIDEVLRSESSEFRDFYVDGDEIWAVTYQNEVIRKSLNSNTLETYIPDFENEELPIRHVALIDNKIRLGTDSGLFVYDPKSDSFQPDSSFNDPGLNSTQVFQFEQCSPDEIWFRNNFLTKRAVRKENSWEITEIPYRLIGADNSIENIHCNPDGTAWFGGEGLFHLSDPNWTYKHDFNTNITAVSMPNDSLVYGGYGELSETPVFSFENNELRFNYAAASYIEPEENTYRVRLKGYEEEWSDWSDETQKDYTFIPEGTYTFQVQGRNVYEQAGAIDSFTFTVLPPWYRTIWAYIGYLLITGGIIYGGYRIRLNTILREQRIRDGIARDLHDELSSTLSSINFFADAINSQKLDEKENNRFLSLITKSSREAKEKVSDIVWVIHSENDDWENLFLRCKRFAADMLDAQNIKYEFSVRDTLSGRPAITERKNIWLIFREILTNIARHSKADQVDICFRMKSGKLHIRIEDDGKGFEPSEIRSDGYGVQNIKERVEQLNGEYSLKTKTGKGTRWEIYIPIA</sequence>
<comment type="subcellular location">
    <subcellularLocation>
        <location evidence="3">Cytoplasm</location>
    </subcellularLocation>
</comment>
<keyword evidence="12" id="KW-0418">Kinase</keyword>
<keyword evidence="8" id="KW-0597">Phosphoprotein</keyword>
<name>A0ABS9KAV2_9BACT</name>
<dbReference type="Gene3D" id="2.60.40.10">
    <property type="entry name" value="Immunoglobulins"/>
    <property type="match status" value="1"/>
</dbReference>
<evidence type="ECO:0000256" key="9">
    <source>
        <dbReference type="ARBA" id="ARBA00022679"/>
    </source>
</evidence>
<comment type="cofactor">
    <cofactor evidence="2">
        <name>[4Fe-4S] cluster</name>
        <dbReference type="ChEBI" id="CHEBI:49883"/>
    </cofactor>
</comment>
<dbReference type="GO" id="GO:0005524">
    <property type="term" value="F:ATP binding"/>
    <property type="evidence" value="ECO:0007669"/>
    <property type="project" value="UniProtKB-KW"/>
</dbReference>
<evidence type="ECO:0000256" key="19">
    <source>
        <dbReference type="SAM" id="Phobius"/>
    </source>
</evidence>
<dbReference type="EMBL" id="JAKLWS010000004">
    <property type="protein sequence ID" value="MCG2587980.1"/>
    <property type="molecule type" value="Genomic_DNA"/>
</dbReference>
<dbReference type="SUPFAM" id="SSF55874">
    <property type="entry name" value="ATPase domain of HSP90 chaperone/DNA topoisomerase II/histidine kinase"/>
    <property type="match status" value="1"/>
</dbReference>
<evidence type="ECO:0000313" key="21">
    <source>
        <dbReference type="EMBL" id="MCG2587980.1"/>
    </source>
</evidence>
<dbReference type="InterPro" id="IPR005467">
    <property type="entry name" value="His_kinase_dom"/>
</dbReference>
<organism evidence="21 22">
    <name type="scientific">Rhodohalobacter sulfatireducens</name>
    <dbReference type="NCBI Taxonomy" id="2911366"/>
    <lineage>
        <taxon>Bacteria</taxon>
        <taxon>Pseudomonadati</taxon>
        <taxon>Balneolota</taxon>
        <taxon>Balneolia</taxon>
        <taxon>Balneolales</taxon>
        <taxon>Balneolaceae</taxon>
        <taxon>Rhodohalobacter</taxon>
    </lineage>
</organism>
<keyword evidence="11" id="KW-0547">Nucleotide-binding</keyword>
<evidence type="ECO:0000256" key="16">
    <source>
        <dbReference type="ARBA" id="ARBA00023014"/>
    </source>
</evidence>
<dbReference type="Pfam" id="PF07730">
    <property type="entry name" value="HisKA_3"/>
    <property type="match status" value="1"/>
</dbReference>
<proteinExistence type="predicted"/>
<keyword evidence="13 21" id="KW-0067">ATP-binding</keyword>
<evidence type="ECO:0000256" key="5">
    <source>
        <dbReference type="ARBA" id="ARBA00017322"/>
    </source>
</evidence>
<comment type="catalytic activity">
    <reaction evidence="1">
        <text>ATP + protein L-histidine = ADP + protein N-phospho-L-histidine.</text>
        <dbReference type="EC" id="2.7.13.3"/>
    </reaction>
</comment>
<evidence type="ECO:0000256" key="15">
    <source>
        <dbReference type="ARBA" id="ARBA00023012"/>
    </source>
</evidence>
<accession>A0ABS9KAV2</accession>
<dbReference type="InterPro" id="IPR011123">
    <property type="entry name" value="Y_Y_Y"/>
</dbReference>
<dbReference type="SMART" id="SM00387">
    <property type="entry name" value="HATPase_c"/>
    <property type="match status" value="1"/>
</dbReference>
<dbReference type="InterPro" id="IPR050482">
    <property type="entry name" value="Sensor_HK_TwoCompSys"/>
</dbReference>
<dbReference type="Pfam" id="PF07495">
    <property type="entry name" value="Y_Y_Y"/>
    <property type="match status" value="1"/>
</dbReference>
<keyword evidence="22" id="KW-1185">Reference proteome</keyword>
<dbReference type="InterPro" id="IPR015943">
    <property type="entry name" value="WD40/YVTN_repeat-like_dom_sf"/>
</dbReference>
<evidence type="ECO:0000256" key="7">
    <source>
        <dbReference type="ARBA" id="ARBA00022490"/>
    </source>
</evidence>
<evidence type="ECO:0000256" key="13">
    <source>
        <dbReference type="ARBA" id="ARBA00022840"/>
    </source>
</evidence>
<evidence type="ECO:0000256" key="2">
    <source>
        <dbReference type="ARBA" id="ARBA00001966"/>
    </source>
</evidence>
<evidence type="ECO:0000256" key="4">
    <source>
        <dbReference type="ARBA" id="ARBA00012438"/>
    </source>
</evidence>
<gene>
    <name evidence="21" type="ORF">L6773_05355</name>
</gene>
<evidence type="ECO:0000256" key="18">
    <source>
        <dbReference type="ARBA" id="ARBA00030800"/>
    </source>
</evidence>
<evidence type="ECO:0000259" key="20">
    <source>
        <dbReference type="PROSITE" id="PS50109"/>
    </source>
</evidence>
<keyword evidence="7" id="KW-0963">Cytoplasm</keyword>
<evidence type="ECO:0000256" key="14">
    <source>
        <dbReference type="ARBA" id="ARBA00023004"/>
    </source>
</evidence>
<feature type="transmembrane region" description="Helical" evidence="19">
    <location>
        <begin position="724"/>
        <end position="742"/>
    </location>
</feature>
<evidence type="ECO:0000256" key="6">
    <source>
        <dbReference type="ARBA" id="ARBA00022485"/>
    </source>
</evidence>
<reference evidence="21" key="2">
    <citation type="submission" date="2024-05" db="EMBL/GenBank/DDBJ databases">
        <title>Rhodohalobacter halophilus gen. nov., sp. nov., a moderately halophilic member of the family Balneolaceae.</title>
        <authorList>
            <person name="Xia J."/>
        </authorList>
    </citation>
    <scope>NUCLEOTIDE SEQUENCE</scope>
    <source>
        <strain evidence="21">WB101</strain>
    </source>
</reference>
<dbReference type="InterPro" id="IPR013783">
    <property type="entry name" value="Ig-like_fold"/>
</dbReference>
<keyword evidence="19" id="KW-0812">Transmembrane</keyword>
<feature type="domain" description="Histidine kinase" evidence="20">
    <location>
        <begin position="762"/>
        <end position="952"/>
    </location>
</feature>
<evidence type="ECO:0000256" key="17">
    <source>
        <dbReference type="ARBA" id="ARBA00024827"/>
    </source>
</evidence>
<keyword evidence="6" id="KW-0004">4Fe-4S</keyword>
<evidence type="ECO:0000256" key="12">
    <source>
        <dbReference type="ARBA" id="ARBA00022777"/>
    </source>
</evidence>
<evidence type="ECO:0000256" key="10">
    <source>
        <dbReference type="ARBA" id="ARBA00022723"/>
    </source>
</evidence>
<evidence type="ECO:0000313" key="22">
    <source>
        <dbReference type="Proteomes" id="UP001165366"/>
    </source>
</evidence>
<dbReference type="PANTHER" id="PTHR24421:SF10">
    <property type="entry name" value="NITRATE_NITRITE SENSOR PROTEIN NARQ"/>
    <property type="match status" value="1"/>
</dbReference>
<dbReference type="Gene3D" id="3.30.565.10">
    <property type="entry name" value="Histidine kinase-like ATPase, C-terminal domain"/>
    <property type="match status" value="1"/>
</dbReference>
<keyword evidence="16" id="KW-0411">Iron-sulfur</keyword>
<keyword evidence="10" id="KW-0479">Metal-binding</keyword>
<comment type="function">
    <text evidence="17">Member of the two-component regulatory system NreB/NreC involved in the control of dissimilatory nitrate/nitrite reduction in response to oxygen. NreB functions as a direct oxygen sensor histidine kinase which is autophosphorylated, in the absence of oxygen, probably at the conserved histidine residue, and transfers its phosphate group probably to a conserved aspartate residue of NreC. NreB/NreC activates the expression of the nitrate (narGHJI) and nitrite (nir) reductase operons, as well as the putative nitrate transporter gene narT.</text>
</comment>
<keyword evidence="19" id="KW-0472">Membrane</keyword>
<dbReference type="InterPro" id="IPR004358">
    <property type="entry name" value="Sig_transdc_His_kin-like_C"/>
</dbReference>
<dbReference type="PRINTS" id="PR00344">
    <property type="entry name" value="BCTRLSENSOR"/>
</dbReference>
<evidence type="ECO:0000256" key="8">
    <source>
        <dbReference type="ARBA" id="ARBA00022553"/>
    </source>
</evidence>
<evidence type="ECO:0000256" key="11">
    <source>
        <dbReference type="ARBA" id="ARBA00022741"/>
    </source>
</evidence>
<comment type="caution">
    <text evidence="21">The sequence shown here is derived from an EMBL/GenBank/DDBJ whole genome shotgun (WGS) entry which is preliminary data.</text>
</comment>
<dbReference type="CDD" id="cd16917">
    <property type="entry name" value="HATPase_UhpB-NarQ-NarX-like"/>
    <property type="match status" value="1"/>
</dbReference>
<keyword evidence="14" id="KW-0408">Iron</keyword>
<evidence type="ECO:0000256" key="3">
    <source>
        <dbReference type="ARBA" id="ARBA00004496"/>
    </source>
</evidence>
<dbReference type="RefSeq" id="WP_237852824.1">
    <property type="nucleotide sequence ID" value="NZ_JAKLWS010000004.1"/>
</dbReference>
<dbReference type="Gene3D" id="2.130.10.10">
    <property type="entry name" value="YVTN repeat-like/Quinoprotein amine dehydrogenase"/>
    <property type="match status" value="1"/>
</dbReference>
<dbReference type="PANTHER" id="PTHR24421">
    <property type="entry name" value="NITRATE/NITRITE SENSOR PROTEIN NARX-RELATED"/>
    <property type="match status" value="1"/>
</dbReference>
<dbReference type="InterPro" id="IPR011712">
    <property type="entry name" value="Sig_transdc_His_kin_sub3_dim/P"/>
</dbReference>
<protein>
    <recommendedName>
        <fullName evidence="5">Oxygen sensor histidine kinase NreB</fullName>
        <ecNumber evidence="4">2.7.13.3</ecNumber>
    </recommendedName>
    <alternativeName>
        <fullName evidence="18">Nitrogen regulation protein B</fullName>
    </alternativeName>
</protein>
<keyword evidence="15" id="KW-0902">Two-component regulatory system</keyword>
<dbReference type="SUPFAM" id="SSF63829">
    <property type="entry name" value="Calcium-dependent phosphotriesterase"/>
    <property type="match status" value="1"/>
</dbReference>